<dbReference type="SUPFAM" id="SSF103657">
    <property type="entry name" value="BAR/IMD domain-like"/>
    <property type="match status" value="1"/>
</dbReference>
<dbReference type="GO" id="GO:0005905">
    <property type="term" value="C:clathrin-coated pit"/>
    <property type="evidence" value="ECO:0000318"/>
    <property type="project" value="GO_Central"/>
</dbReference>
<evidence type="ECO:0000313" key="11">
    <source>
        <dbReference type="Proteomes" id="UP000000539"/>
    </source>
</evidence>
<dbReference type="PANTHER" id="PTHR23065:SF8">
    <property type="entry name" value="F-BAR DOMAIN ONLY PROTEIN 2"/>
    <property type="match status" value="1"/>
</dbReference>
<dbReference type="GO" id="GO:0001786">
    <property type="term" value="F:phosphatidylserine binding"/>
    <property type="evidence" value="ECO:0007669"/>
    <property type="project" value="Ensembl"/>
</dbReference>
<dbReference type="GO" id="GO:0005886">
    <property type="term" value="C:plasma membrane"/>
    <property type="evidence" value="ECO:0000318"/>
    <property type="project" value="GO_Central"/>
</dbReference>
<evidence type="ECO:0007829" key="12">
    <source>
        <dbReference type="PeptideAtlas" id="A0A8V0YRI6"/>
    </source>
</evidence>
<reference evidence="10" key="3">
    <citation type="submission" date="2025-09" db="UniProtKB">
        <authorList>
            <consortium name="Ensembl"/>
        </authorList>
    </citation>
    <scope>IDENTIFICATION</scope>
    <source>
        <strain evidence="10">broiler</strain>
    </source>
</reference>
<evidence type="ECO:0000256" key="4">
    <source>
        <dbReference type="ARBA" id="ARBA00023054"/>
    </source>
</evidence>
<comment type="subcellular location">
    <subcellularLocation>
        <location evidence="1">Membrane</location>
        <location evidence="1">Clathrin-coated pit</location>
        <topology evidence="1">Peripheral membrane protein</topology>
        <orientation evidence="1">Cytoplasmic side</orientation>
    </subcellularLocation>
</comment>
<keyword evidence="8" id="KW-1133">Transmembrane helix</keyword>
<dbReference type="InterPro" id="IPR031160">
    <property type="entry name" value="F_BAR_dom"/>
</dbReference>
<dbReference type="GO" id="GO:0072583">
    <property type="term" value="P:clathrin-dependent endocytosis"/>
    <property type="evidence" value="ECO:0000318"/>
    <property type="project" value="GO_Central"/>
</dbReference>
<dbReference type="GO" id="GO:0005546">
    <property type="term" value="F:phosphatidylinositol-4,5-bisphosphate binding"/>
    <property type="evidence" value="ECO:0007669"/>
    <property type="project" value="Ensembl"/>
</dbReference>
<feature type="transmembrane region" description="Helical" evidence="8">
    <location>
        <begin position="323"/>
        <end position="339"/>
    </location>
</feature>
<dbReference type="GO" id="GO:0072659">
    <property type="term" value="P:protein localization to plasma membrane"/>
    <property type="evidence" value="ECO:0007669"/>
    <property type="project" value="Ensembl"/>
</dbReference>
<dbReference type="GO" id="GO:0042802">
    <property type="term" value="F:identical protein binding"/>
    <property type="evidence" value="ECO:0007669"/>
    <property type="project" value="Ensembl"/>
</dbReference>
<organism evidence="10 11">
    <name type="scientific">Gallus gallus</name>
    <name type="common">Chicken</name>
    <dbReference type="NCBI Taxonomy" id="9031"/>
    <lineage>
        <taxon>Eukaryota</taxon>
        <taxon>Metazoa</taxon>
        <taxon>Chordata</taxon>
        <taxon>Craniata</taxon>
        <taxon>Vertebrata</taxon>
        <taxon>Euteleostomi</taxon>
        <taxon>Archelosauria</taxon>
        <taxon>Archosauria</taxon>
        <taxon>Dinosauria</taxon>
        <taxon>Saurischia</taxon>
        <taxon>Theropoda</taxon>
        <taxon>Coelurosauria</taxon>
        <taxon>Aves</taxon>
        <taxon>Neognathae</taxon>
        <taxon>Galloanserae</taxon>
        <taxon>Galliformes</taxon>
        <taxon>Phasianidae</taxon>
        <taxon>Phasianinae</taxon>
        <taxon>Gallus</taxon>
    </lineage>
</organism>
<dbReference type="SMART" id="SM00055">
    <property type="entry name" value="FCH"/>
    <property type="match status" value="1"/>
</dbReference>
<feature type="transmembrane region" description="Helical" evidence="8">
    <location>
        <begin position="360"/>
        <end position="379"/>
    </location>
</feature>
<dbReference type="GeneTree" id="ENSGT00940000157105"/>
<dbReference type="GO" id="GO:0005737">
    <property type="term" value="C:cytoplasm"/>
    <property type="evidence" value="ECO:0000318"/>
    <property type="project" value="GO_Central"/>
</dbReference>
<sequence>MMMAYFVESFWGERNNGFDVLYHNMKHGHLSTKELADFIRERATIEEAYSRSMTKLAKSASNYTQLGTFAPVWDVFKTSTEKLASCHLDLVRRLQELIKEVHKYGDEQIKAYKKTKEEVSGTLEAVQNIQSITQALQKSKENYNAKCLEQERLKKEGATPREIDKATVKSKKATDTYKLYVEKYATVKSDFEQKMTETAQKFQDIEETHLLHMKEIIESFSNTIKDIHLQIGEVHEEFINNMTNTTVESLIQKFAESKGTGKERPELESSRKYELMFLQDFFFSEIVRIIHTVCEGTACIVAASHECFSIFILLSSHLYKTDYMFVPVLVFAHCIFYPETRFESQKRRQLYCIVQTKAKFSFLSLICSDLIVSGCWWFIKLLFLFLQFS</sequence>
<dbReference type="InterPro" id="IPR027267">
    <property type="entry name" value="AH/BAR_dom_sf"/>
</dbReference>
<evidence type="ECO:0000256" key="5">
    <source>
        <dbReference type="ARBA" id="ARBA00023136"/>
    </source>
</evidence>
<keyword evidence="8" id="KW-0812">Transmembrane</keyword>
<keyword evidence="4 7" id="KW-0175">Coiled coil</keyword>
<dbReference type="GO" id="GO:0098793">
    <property type="term" value="C:presynapse"/>
    <property type="evidence" value="ECO:0007669"/>
    <property type="project" value="GOC"/>
</dbReference>
<dbReference type="Gene3D" id="1.20.1270.60">
    <property type="entry name" value="Arfaptin homology (AH) domain/BAR domain"/>
    <property type="match status" value="1"/>
</dbReference>
<evidence type="ECO:0000256" key="1">
    <source>
        <dbReference type="ARBA" id="ARBA00004283"/>
    </source>
</evidence>
<dbReference type="GO" id="GO:0048268">
    <property type="term" value="P:clathrin coat assembly"/>
    <property type="evidence" value="ECO:0000318"/>
    <property type="project" value="GO_Central"/>
</dbReference>
<dbReference type="FunCoup" id="A0A8V0YRI6">
    <property type="interactions" value="7"/>
</dbReference>
<dbReference type="InterPro" id="IPR001060">
    <property type="entry name" value="FCH_dom"/>
</dbReference>
<keyword evidence="5 8" id="KW-0472">Membrane</keyword>
<reference evidence="10" key="1">
    <citation type="submission" date="2020-11" db="EMBL/GenBank/DDBJ databases">
        <title>Gallus gallus (Chicken) genome, bGalGal1, GRCg7b, maternal haplotype autosomes + Z &amp; W.</title>
        <authorList>
            <person name="Warren W."/>
            <person name="Formenti G."/>
            <person name="Fedrigo O."/>
            <person name="Haase B."/>
            <person name="Mountcastle J."/>
            <person name="Balacco J."/>
            <person name="Tracey A."/>
            <person name="Schneider V."/>
            <person name="Okimoto R."/>
            <person name="Cheng H."/>
            <person name="Hawken R."/>
            <person name="Howe K."/>
            <person name="Jarvis E.D."/>
        </authorList>
    </citation>
    <scope>NUCLEOTIDE SEQUENCE [LARGE SCALE GENOMIC DNA]</scope>
    <source>
        <strain evidence="10">Broiler</strain>
    </source>
</reference>
<evidence type="ECO:0000259" key="9">
    <source>
        <dbReference type="PROSITE" id="PS51741"/>
    </source>
</evidence>
<evidence type="ECO:0000256" key="3">
    <source>
        <dbReference type="ARBA" id="ARBA00022583"/>
    </source>
</evidence>
<dbReference type="GO" id="GO:0030136">
    <property type="term" value="C:clathrin-coated vesicle"/>
    <property type="evidence" value="ECO:0000318"/>
    <property type="project" value="GO_Central"/>
</dbReference>
<keyword evidence="11" id="KW-1185">Reference proteome</keyword>
<proteinExistence type="evidence at protein level"/>
<evidence type="ECO:0000256" key="7">
    <source>
        <dbReference type="PROSITE-ProRule" id="PRU01077"/>
    </source>
</evidence>
<accession>A0A8V0YRI6</accession>
<dbReference type="PROSITE" id="PS51741">
    <property type="entry name" value="F_BAR"/>
    <property type="match status" value="1"/>
</dbReference>
<evidence type="ECO:0000256" key="2">
    <source>
        <dbReference type="ARBA" id="ARBA00011064"/>
    </source>
</evidence>
<dbReference type="InterPro" id="IPR054713">
    <property type="entry name" value="GMIP/FCHO2-like_FCH"/>
</dbReference>
<name>A0A8V0YRI6_CHICK</name>
<keyword evidence="6" id="KW-0168">Coated pit</keyword>
<dbReference type="GO" id="GO:0048488">
    <property type="term" value="P:synaptic vesicle endocytosis"/>
    <property type="evidence" value="ECO:0000318"/>
    <property type="project" value="GO_Central"/>
</dbReference>
<protein>
    <submittedName>
        <fullName evidence="10">FCH and mu domain containing endocytic adaptor 2</fullName>
    </submittedName>
</protein>
<dbReference type="Pfam" id="PF22699">
    <property type="entry name" value="GMIP-like_FCH"/>
    <property type="match status" value="1"/>
</dbReference>
<evidence type="ECO:0000313" key="10">
    <source>
        <dbReference type="Ensembl" id="ENSGALP00010018775.1"/>
    </source>
</evidence>
<comment type="similarity">
    <text evidence="2">Belongs to the FCHO family.</text>
</comment>
<dbReference type="PANTHER" id="PTHR23065">
    <property type="entry name" value="PROLINE-SERINE-THREONINE PHOSPHATASE INTERACTING PROTEIN 1"/>
    <property type="match status" value="1"/>
</dbReference>
<dbReference type="Ensembl" id="ENSGALT00010031985.1">
    <property type="protein sequence ID" value="ENSGALP00010018775.1"/>
    <property type="gene ID" value="ENSGALG00010013297.1"/>
</dbReference>
<reference evidence="10" key="2">
    <citation type="submission" date="2025-08" db="UniProtKB">
        <authorList>
            <consortium name="Ensembl"/>
        </authorList>
    </citation>
    <scope>IDENTIFICATION</scope>
    <source>
        <strain evidence="10">broiler</strain>
    </source>
</reference>
<evidence type="ECO:0000256" key="6">
    <source>
        <dbReference type="ARBA" id="ARBA00023176"/>
    </source>
</evidence>
<keyword evidence="3" id="KW-0254">Endocytosis</keyword>
<dbReference type="AlphaFoldDB" id="A0A8V0YRI6"/>
<evidence type="ECO:0000256" key="8">
    <source>
        <dbReference type="SAM" id="Phobius"/>
    </source>
</evidence>
<dbReference type="Proteomes" id="UP000000539">
    <property type="component" value="Chromosome Z"/>
</dbReference>
<dbReference type="FunFam" id="1.20.1270.60:FF:000016">
    <property type="entry name" value="FCH domain only protein 2"/>
    <property type="match status" value="1"/>
</dbReference>
<keyword evidence="12" id="KW-1267">Proteomics identification</keyword>
<feature type="domain" description="F-BAR" evidence="9">
    <location>
        <begin position="3"/>
        <end position="250"/>
    </location>
</feature>
<dbReference type="GO" id="GO:0010324">
    <property type="term" value="P:membrane invagination"/>
    <property type="evidence" value="ECO:0007669"/>
    <property type="project" value="Ensembl"/>
</dbReference>